<evidence type="ECO:0000313" key="3">
    <source>
        <dbReference type="Proteomes" id="UP000273083"/>
    </source>
</evidence>
<name>A0A3N1X9G1_9FIRM</name>
<organism evidence="2 3">
    <name type="scientific">Mobilisporobacter senegalensis</name>
    <dbReference type="NCBI Taxonomy" id="1329262"/>
    <lineage>
        <taxon>Bacteria</taxon>
        <taxon>Bacillati</taxon>
        <taxon>Bacillota</taxon>
        <taxon>Clostridia</taxon>
        <taxon>Lachnospirales</taxon>
        <taxon>Lachnospiraceae</taxon>
        <taxon>Mobilisporobacter</taxon>
    </lineage>
</organism>
<dbReference type="CDD" id="cd00851">
    <property type="entry name" value="MTH1175"/>
    <property type="match status" value="1"/>
</dbReference>
<dbReference type="PANTHER" id="PTHR42983:SF1">
    <property type="entry name" value="IRON-MOLYBDENUM PROTEIN"/>
    <property type="match status" value="1"/>
</dbReference>
<dbReference type="PANTHER" id="PTHR42983">
    <property type="entry name" value="DINITROGENASE IRON-MOLYBDENUM COFACTOR PROTEIN-RELATED"/>
    <property type="match status" value="1"/>
</dbReference>
<comment type="caution">
    <text evidence="2">The sequence shown here is derived from an EMBL/GenBank/DDBJ whole genome shotgun (WGS) entry which is preliminary data.</text>
</comment>
<dbReference type="SUPFAM" id="SSF53146">
    <property type="entry name" value="Nitrogenase accessory factor-like"/>
    <property type="match status" value="1"/>
</dbReference>
<proteinExistence type="predicted"/>
<dbReference type="OrthoDB" id="9807451at2"/>
<dbReference type="RefSeq" id="WP_123610697.1">
    <property type="nucleotide sequence ID" value="NZ_RJVG01000014.1"/>
</dbReference>
<dbReference type="Proteomes" id="UP000273083">
    <property type="component" value="Unassembled WGS sequence"/>
</dbReference>
<dbReference type="AlphaFoldDB" id="A0A3N1X9G1"/>
<dbReference type="Gene3D" id="3.30.420.130">
    <property type="entry name" value="Dinitrogenase iron-molybdenum cofactor biosynthesis domain"/>
    <property type="match status" value="1"/>
</dbReference>
<feature type="domain" description="Dinitrogenase iron-molybdenum cofactor biosynthesis" evidence="1">
    <location>
        <begin position="17"/>
        <end position="102"/>
    </location>
</feature>
<dbReference type="InterPro" id="IPR003731">
    <property type="entry name" value="Di-Nase_FeMo-co_biosynth"/>
</dbReference>
<reference evidence="2 3" key="1">
    <citation type="submission" date="2018-11" db="EMBL/GenBank/DDBJ databases">
        <title>Genomic Encyclopedia of Type Strains, Phase IV (KMG-IV): sequencing the most valuable type-strain genomes for metagenomic binning, comparative biology and taxonomic classification.</title>
        <authorList>
            <person name="Goeker M."/>
        </authorList>
    </citation>
    <scope>NUCLEOTIDE SEQUENCE [LARGE SCALE GENOMIC DNA]</scope>
    <source>
        <strain evidence="2 3">DSM 26537</strain>
    </source>
</reference>
<keyword evidence="3" id="KW-1185">Reference proteome</keyword>
<evidence type="ECO:0000313" key="2">
    <source>
        <dbReference type="EMBL" id="ROR23396.1"/>
    </source>
</evidence>
<dbReference type="InterPro" id="IPR036105">
    <property type="entry name" value="DiNase_FeMo-co_biosyn_sf"/>
</dbReference>
<dbReference type="Pfam" id="PF02579">
    <property type="entry name" value="Nitro_FeMo-Co"/>
    <property type="match status" value="1"/>
</dbReference>
<dbReference type="InterPro" id="IPR033913">
    <property type="entry name" value="MTH1175_dom"/>
</dbReference>
<evidence type="ECO:0000259" key="1">
    <source>
        <dbReference type="Pfam" id="PF02579"/>
    </source>
</evidence>
<protein>
    <submittedName>
        <fullName evidence="2">Putative Fe-Mo cluster-binding NifX family protein</fullName>
    </submittedName>
</protein>
<gene>
    <name evidence="2" type="ORF">EDD66_1143</name>
</gene>
<sequence length="122" mass="13315">MKVCIPIEEDKGLNSIAYGHFGTAPFFLIYDLENETSKVIENRDLNHSHGMCQPLKAMGGENVSAILVGGIGAGALMKLNDQGIKAYQAEIDLVSKNVELFKQNNLVEISIEDSCGHHECSH</sequence>
<dbReference type="EMBL" id="RJVG01000014">
    <property type="protein sequence ID" value="ROR23396.1"/>
    <property type="molecule type" value="Genomic_DNA"/>
</dbReference>
<accession>A0A3N1X9G1</accession>